<dbReference type="PANTHER" id="PTHR31225:SF92">
    <property type="entry name" value="OS04G0345400 PROTEIN"/>
    <property type="match status" value="1"/>
</dbReference>
<dbReference type="GO" id="GO:0016114">
    <property type="term" value="P:terpenoid biosynthetic process"/>
    <property type="evidence" value="ECO:0007669"/>
    <property type="project" value="InterPro"/>
</dbReference>
<keyword evidence="1" id="KW-0479">Metal-binding</keyword>
<reference evidence="4" key="2">
    <citation type="submission" date="2021-12" db="EMBL/GenBank/DDBJ databases">
        <title>Resequencing data analysis of finger millet.</title>
        <authorList>
            <person name="Hatakeyama M."/>
            <person name="Aluri S."/>
            <person name="Balachadran M.T."/>
            <person name="Sivarajan S.R."/>
            <person name="Poveda L."/>
            <person name="Shimizu-Inatsugi R."/>
            <person name="Schlapbach R."/>
            <person name="Sreeman S.M."/>
            <person name="Shimizu K.K."/>
        </authorList>
    </citation>
    <scope>NUCLEOTIDE SEQUENCE</scope>
</reference>
<dbReference type="SUPFAM" id="SSF48576">
    <property type="entry name" value="Terpenoid synthases"/>
    <property type="match status" value="1"/>
</dbReference>
<proteinExistence type="predicted"/>
<dbReference type="PANTHER" id="PTHR31225">
    <property type="entry name" value="OS04G0344100 PROTEIN-RELATED"/>
    <property type="match status" value="1"/>
</dbReference>
<evidence type="ECO:0000313" key="4">
    <source>
        <dbReference type="EMBL" id="GJN28672.1"/>
    </source>
</evidence>
<dbReference type="EMBL" id="BQKI01000080">
    <property type="protein sequence ID" value="GJN28672.1"/>
    <property type="molecule type" value="Genomic_DNA"/>
</dbReference>
<reference evidence="4" key="1">
    <citation type="journal article" date="2018" name="DNA Res.">
        <title>Multiple hybrid de novo genome assembly of finger millet, an orphan allotetraploid crop.</title>
        <authorList>
            <person name="Hatakeyama M."/>
            <person name="Aluri S."/>
            <person name="Balachadran M.T."/>
            <person name="Sivarajan S.R."/>
            <person name="Patrignani A."/>
            <person name="Gruter S."/>
            <person name="Poveda L."/>
            <person name="Shimizu-Inatsugi R."/>
            <person name="Baeten J."/>
            <person name="Francoijs K.J."/>
            <person name="Nataraja K.N."/>
            <person name="Reddy Y.A.N."/>
            <person name="Phadnis S."/>
            <person name="Ravikumar R.L."/>
            <person name="Schlapbach R."/>
            <person name="Sreeman S.M."/>
            <person name="Shimizu K.K."/>
        </authorList>
    </citation>
    <scope>NUCLEOTIDE SEQUENCE</scope>
</reference>
<evidence type="ECO:0000256" key="1">
    <source>
        <dbReference type="ARBA" id="ARBA00022723"/>
    </source>
</evidence>
<gene>
    <name evidence="4" type="primary">gb16827</name>
    <name evidence="4" type="ORF">PR202_gb16827</name>
</gene>
<dbReference type="GO" id="GO:0000287">
    <property type="term" value="F:magnesium ion binding"/>
    <property type="evidence" value="ECO:0007669"/>
    <property type="project" value="InterPro"/>
</dbReference>
<protein>
    <submittedName>
        <fullName evidence="4">Uncharacterized protein</fullName>
    </submittedName>
</protein>
<feature type="domain" description="Terpene synthase metal-binding" evidence="3">
    <location>
        <begin position="120"/>
        <end position="289"/>
    </location>
</feature>
<dbReference type="GO" id="GO:0010333">
    <property type="term" value="F:terpene synthase activity"/>
    <property type="evidence" value="ECO:0007669"/>
    <property type="project" value="InterPro"/>
</dbReference>
<feature type="domain" description="Terpene synthase N-terminal" evidence="2">
    <location>
        <begin position="2"/>
        <end position="99"/>
    </location>
</feature>
<organism evidence="4 5">
    <name type="scientific">Eleusine coracana subsp. coracana</name>
    <dbReference type="NCBI Taxonomy" id="191504"/>
    <lineage>
        <taxon>Eukaryota</taxon>
        <taxon>Viridiplantae</taxon>
        <taxon>Streptophyta</taxon>
        <taxon>Embryophyta</taxon>
        <taxon>Tracheophyta</taxon>
        <taxon>Spermatophyta</taxon>
        <taxon>Magnoliopsida</taxon>
        <taxon>Liliopsida</taxon>
        <taxon>Poales</taxon>
        <taxon>Poaceae</taxon>
        <taxon>PACMAD clade</taxon>
        <taxon>Chloridoideae</taxon>
        <taxon>Cynodonteae</taxon>
        <taxon>Eleusininae</taxon>
        <taxon>Eleusine</taxon>
    </lineage>
</organism>
<dbReference type="InterPro" id="IPR008949">
    <property type="entry name" value="Isoprenoid_synthase_dom_sf"/>
</dbReference>
<sequence length="347" mass="40170">MIERAGKLKEEARPLFGACNNIVEKMKLVDTIQHLGIDHMFEEEIDFALHEIQENGFIGSSLYEVALQFRLLREHSLWVSPDVFNKFKGEDGMFRNDIANLYMSFRVISYVIPEAILCSGWNEDASNLLPEYLRKFYNRLLSNFKEMEEELPEDAKYRFARTKREFQEVSACQLRAAEYYYGNIKPNFEDQVAMSFRAGGGRFLLVGQTIGRDDITDETFELAFGTTIDVDATIACLKLGRFMNDIAAFKLGTNKTDVESAVEWYFHENKVTSDVALAKIESVVEEQWKIINKARFGNPVLFPVMKLAIKITVGIFFFNQDRCDHFMFNTEHLRETMLNLYINLIPI</sequence>
<dbReference type="InterPro" id="IPR050148">
    <property type="entry name" value="Terpene_synthase-like"/>
</dbReference>
<comment type="caution">
    <text evidence="4">The sequence shown here is derived from an EMBL/GenBank/DDBJ whole genome shotgun (WGS) entry which is preliminary data.</text>
</comment>
<accession>A0AAV5F224</accession>
<evidence type="ECO:0000259" key="3">
    <source>
        <dbReference type="Pfam" id="PF03936"/>
    </source>
</evidence>
<dbReference type="Pfam" id="PF01397">
    <property type="entry name" value="Terpene_synth"/>
    <property type="match status" value="1"/>
</dbReference>
<dbReference type="Gene3D" id="1.10.600.10">
    <property type="entry name" value="Farnesyl Diphosphate Synthase"/>
    <property type="match status" value="2"/>
</dbReference>
<evidence type="ECO:0000259" key="2">
    <source>
        <dbReference type="Pfam" id="PF01397"/>
    </source>
</evidence>
<dbReference type="InterPro" id="IPR005630">
    <property type="entry name" value="Terpene_synthase_metal-bd"/>
</dbReference>
<dbReference type="Gene3D" id="1.50.10.130">
    <property type="entry name" value="Terpene synthase, N-terminal domain"/>
    <property type="match status" value="1"/>
</dbReference>
<name>A0AAV5F224_ELECO</name>
<dbReference type="InterPro" id="IPR008930">
    <property type="entry name" value="Terpenoid_cyclase/PrenylTrfase"/>
</dbReference>
<evidence type="ECO:0000313" key="5">
    <source>
        <dbReference type="Proteomes" id="UP001054889"/>
    </source>
</evidence>
<dbReference type="Proteomes" id="UP001054889">
    <property type="component" value="Unassembled WGS sequence"/>
</dbReference>
<dbReference type="InterPro" id="IPR001906">
    <property type="entry name" value="Terpene_synth_N"/>
</dbReference>
<keyword evidence="5" id="KW-1185">Reference proteome</keyword>
<dbReference type="InterPro" id="IPR036965">
    <property type="entry name" value="Terpene_synth_N_sf"/>
</dbReference>
<dbReference type="SUPFAM" id="SSF48239">
    <property type="entry name" value="Terpenoid cyclases/Protein prenyltransferases"/>
    <property type="match status" value="1"/>
</dbReference>
<dbReference type="AlphaFoldDB" id="A0AAV5F224"/>
<dbReference type="Pfam" id="PF03936">
    <property type="entry name" value="Terpene_synth_C"/>
    <property type="match status" value="1"/>
</dbReference>